<keyword evidence="3" id="KW-0240">DNA-directed RNA polymerase</keyword>
<evidence type="ECO:0000256" key="2">
    <source>
        <dbReference type="ARBA" id="ARBA00009430"/>
    </source>
</evidence>
<dbReference type="Proteomes" id="UP001556367">
    <property type="component" value="Unassembled WGS sequence"/>
</dbReference>
<feature type="region of interest" description="Disordered" evidence="6">
    <location>
        <begin position="55"/>
        <end position="79"/>
    </location>
</feature>
<evidence type="ECO:0000313" key="8">
    <source>
        <dbReference type="Proteomes" id="UP001556367"/>
    </source>
</evidence>
<keyword evidence="4" id="KW-0804">Transcription</keyword>
<reference evidence="8" key="1">
    <citation type="submission" date="2024-06" db="EMBL/GenBank/DDBJ databases">
        <title>Multi-omics analyses provide insights into the biosynthesis of the anticancer antibiotic pleurotin in Hohenbuehelia grisea.</title>
        <authorList>
            <person name="Weaver J.A."/>
            <person name="Alberti F."/>
        </authorList>
    </citation>
    <scope>NUCLEOTIDE SEQUENCE [LARGE SCALE GENOMIC DNA]</scope>
    <source>
        <strain evidence="8">T-177</strain>
    </source>
</reference>
<gene>
    <name evidence="7" type="ORF">HGRIS_006751</name>
</gene>
<evidence type="ECO:0000256" key="6">
    <source>
        <dbReference type="SAM" id="MobiDB-lite"/>
    </source>
</evidence>
<accession>A0ABR3JAH2</accession>
<name>A0ABR3JAH2_9AGAR</name>
<dbReference type="Pfam" id="PF06870">
    <property type="entry name" value="RNA_pol_I_A49"/>
    <property type="match status" value="1"/>
</dbReference>
<evidence type="ECO:0000256" key="3">
    <source>
        <dbReference type="ARBA" id="ARBA00022478"/>
    </source>
</evidence>
<comment type="caution">
    <text evidence="7">The sequence shown here is derived from an EMBL/GenBank/DDBJ whole genome shotgun (WGS) entry which is preliminary data.</text>
</comment>
<evidence type="ECO:0000256" key="1">
    <source>
        <dbReference type="ARBA" id="ARBA00004604"/>
    </source>
</evidence>
<evidence type="ECO:0000256" key="5">
    <source>
        <dbReference type="ARBA" id="ARBA00023242"/>
    </source>
</evidence>
<keyword evidence="5" id="KW-0539">Nucleus</keyword>
<comment type="subcellular location">
    <subcellularLocation>
        <location evidence="1">Nucleus</location>
        <location evidence="1">Nucleolus</location>
    </subcellularLocation>
</comment>
<organism evidence="7 8">
    <name type="scientific">Hohenbuehelia grisea</name>
    <dbReference type="NCBI Taxonomy" id="104357"/>
    <lineage>
        <taxon>Eukaryota</taxon>
        <taxon>Fungi</taxon>
        <taxon>Dikarya</taxon>
        <taxon>Basidiomycota</taxon>
        <taxon>Agaricomycotina</taxon>
        <taxon>Agaricomycetes</taxon>
        <taxon>Agaricomycetidae</taxon>
        <taxon>Agaricales</taxon>
        <taxon>Pleurotineae</taxon>
        <taxon>Pleurotaceae</taxon>
        <taxon>Hohenbuehelia</taxon>
    </lineage>
</organism>
<evidence type="ECO:0000256" key="4">
    <source>
        <dbReference type="ARBA" id="ARBA00023163"/>
    </source>
</evidence>
<sequence>MSTTTITKVSKKRKRVSTASEASVKFQAVEVEISRPGVAGPALFSTPGLEPPVSTPFQVYGRKKAKGSKKHDDEAGDKTMIAGEGPAVEFFSSFDGEGNDTGCRYIVALHKPSTGTVRLLTPTVASTSQSKTPTVIPTRLHVLSHAVKSLKSLPTPPPTALPYLEARNALGETFGTKKAKSQMRARERQKVDVDAVKGAVSHLVEGIEKGVEGLASKEEAQEAANSVRLVPPFSLTADDPNDVYPLHDTIPEPEWKALSGAVAPIIALGLGSRPKEREAALAFKRSKWVNNHLGRIVSTEGKAGLDGKDGKRSLRILYYVSALFAFRSVLQRIREGAAKEVLHEQMPGVPTIVVDGMISRFTEVVRASNLHVSTSTTQTKLMTYMLALCLRVDNWATDTTTVAHDLSMGVASLNTLFRSLGCKISVVNERDRARLGLSDASKDTKFAVLNAPLVFPKPRVGRKK</sequence>
<protein>
    <submittedName>
        <fullName evidence="7">Uncharacterized protein</fullName>
    </submittedName>
</protein>
<keyword evidence="8" id="KW-1185">Reference proteome</keyword>
<proteinExistence type="inferred from homology"/>
<comment type="similarity">
    <text evidence="2">Belongs to the eukaryotic RPA49/POLR1E RNA polymerase subunit family.</text>
</comment>
<dbReference type="InterPro" id="IPR009668">
    <property type="entry name" value="RNA_pol-assoc_fac_A49-like"/>
</dbReference>
<dbReference type="EMBL" id="JASNQZ010000010">
    <property type="protein sequence ID" value="KAL0952487.1"/>
    <property type="molecule type" value="Genomic_DNA"/>
</dbReference>
<evidence type="ECO:0000313" key="7">
    <source>
        <dbReference type="EMBL" id="KAL0952487.1"/>
    </source>
</evidence>
<dbReference type="PANTHER" id="PTHR14440">
    <property type="entry name" value="DNA-DIRECTED RNA POLYMERASE I SUBUNIT RPA49"/>
    <property type="match status" value="1"/>
</dbReference>